<dbReference type="AlphaFoldDB" id="A0AAD7MJG9"/>
<name>A0AAD7MJG9_9AGAR</name>
<dbReference type="EMBL" id="JARKIB010000240">
    <property type="protein sequence ID" value="KAJ7720436.1"/>
    <property type="molecule type" value="Genomic_DNA"/>
</dbReference>
<protein>
    <submittedName>
        <fullName evidence="2">Uncharacterized protein</fullName>
    </submittedName>
</protein>
<feature type="region of interest" description="Disordered" evidence="1">
    <location>
        <begin position="1"/>
        <end position="37"/>
    </location>
</feature>
<organism evidence="2 3">
    <name type="scientific">Mycena metata</name>
    <dbReference type="NCBI Taxonomy" id="1033252"/>
    <lineage>
        <taxon>Eukaryota</taxon>
        <taxon>Fungi</taxon>
        <taxon>Dikarya</taxon>
        <taxon>Basidiomycota</taxon>
        <taxon>Agaricomycotina</taxon>
        <taxon>Agaricomycetes</taxon>
        <taxon>Agaricomycetidae</taxon>
        <taxon>Agaricales</taxon>
        <taxon>Marasmiineae</taxon>
        <taxon>Mycenaceae</taxon>
        <taxon>Mycena</taxon>
    </lineage>
</organism>
<keyword evidence="3" id="KW-1185">Reference proteome</keyword>
<reference evidence="2" key="1">
    <citation type="submission" date="2023-03" db="EMBL/GenBank/DDBJ databases">
        <title>Massive genome expansion in bonnet fungi (Mycena s.s.) driven by repeated elements and novel gene families across ecological guilds.</title>
        <authorList>
            <consortium name="Lawrence Berkeley National Laboratory"/>
            <person name="Harder C.B."/>
            <person name="Miyauchi S."/>
            <person name="Viragh M."/>
            <person name="Kuo A."/>
            <person name="Thoen E."/>
            <person name="Andreopoulos B."/>
            <person name="Lu D."/>
            <person name="Skrede I."/>
            <person name="Drula E."/>
            <person name="Henrissat B."/>
            <person name="Morin E."/>
            <person name="Kohler A."/>
            <person name="Barry K."/>
            <person name="LaButti K."/>
            <person name="Morin E."/>
            <person name="Salamov A."/>
            <person name="Lipzen A."/>
            <person name="Mereny Z."/>
            <person name="Hegedus B."/>
            <person name="Baldrian P."/>
            <person name="Stursova M."/>
            <person name="Weitz H."/>
            <person name="Taylor A."/>
            <person name="Grigoriev I.V."/>
            <person name="Nagy L.G."/>
            <person name="Martin F."/>
            <person name="Kauserud H."/>
        </authorList>
    </citation>
    <scope>NUCLEOTIDE SEQUENCE</scope>
    <source>
        <strain evidence="2">CBHHK182m</strain>
    </source>
</reference>
<dbReference type="Proteomes" id="UP001215598">
    <property type="component" value="Unassembled WGS sequence"/>
</dbReference>
<accession>A0AAD7MJG9</accession>
<comment type="caution">
    <text evidence="2">The sequence shown here is derived from an EMBL/GenBank/DDBJ whole genome shotgun (WGS) entry which is preliminary data.</text>
</comment>
<evidence type="ECO:0000313" key="2">
    <source>
        <dbReference type="EMBL" id="KAJ7720436.1"/>
    </source>
</evidence>
<gene>
    <name evidence="2" type="ORF">B0H16DRAFT_1604715</name>
</gene>
<sequence>MSGSIPPAFSGLQERMSGATPVPSPSRPNSLGGPPRRHLKRGALAVAHRRSLGIPLVPPLPPFPLVPPCLRVASIWRAAYRLQASRGPIPLPLTFRAREWRRRVEPDQKRDVPLLLSPIAPVHRFAVNPLRAHSLLGAPSATTPPPCLLSSLAPCAPNSLYLTLYPN</sequence>
<proteinExistence type="predicted"/>
<evidence type="ECO:0000256" key="1">
    <source>
        <dbReference type="SAM" id="MobiDB-lite"/>
    </source>
</evidence>
<evidence type="ECO:0000313" key="3">
    <source>
        <dbReference type="Proteomes" id="UP001215598"/>
    </source>
</evidence>